<evidence type="ECO:0000259" key="6">
    <source>
        <dbReference type="PROSITE" id="PS50893"/>
    </source>
</evidence>
<evidence type="ECO:0000256" key="4">
    <source>
        <dbReference type="ARBA" id="ARBA00022840"/>
    </source>
</evidence>
<comment type="similarity">
    <text evidence="1">Belongs to the ABC transporter superfamily.</text>
</comment>
<dbReference type="Proteomes" id="UP000298021">
    <property type="component" value="Unassembled WGS sequence"/>
</dbReference>
<evidence type="ECO:0000256" key="5">
    <source>
        <dbReference type="ARBA" id="ARBA00022970"/>
    </source>
</evidence>
<dbReference type="GO" id="GO:0006865">
    <property type="term" value="P:amino acid transport"/>
    <property type="evidence" value="ECO:0007669"/>
    <property type="project" value="UniProtKB-KW"/>
</dbReference>
<dbReference type="CDD" id="cd03255">
    <property type="entry name" value="ABC_MJ0796_LolCDE_FtsE"/>
    <property type="match status" value="1"/>
</dbReference>
<dbReference type="InterPro" id="IPR017911">
    <property type="entry name" value="MacB-like_ATP-bd"/>
</dbReference>
<comment type="caution">
    <text evidence="7">The sequence shown here is derived from an EMBL/GenBank/DDBJ whole genome shotgun (WGS) entry which is preliminary data.</text>
</comment>
<dbReference type="SMART" id="SM00382">
    <property type="entry name" value="AAA"/>
    <property type="match status" value="1"/>
</dbReference>
<evidence type="ECO:0000256" key="2">
    <source>
        <dbReference type="ARBA" id="ARBA00022448"/>
    </source>
</evidence>
<accession>A0A4Z0JQ72</accession>
<dbReference type="GO" id="GO:0005524">
    <property type="term" value="F:ATP binding"/>
    <property type="evidence" value="ECO:0007669"/>
    <property type="project" value="UniProtKB-KW"/>
</dbReference>
<dbReference type="SUPFAM" id="SSF52540">
    <property type="entry name" value="P-loop containing nucleoside triphosphate hydrolases"/>
    <property type="match status" value="1"/>
</dbReference>
<dbReference type="AlphaFoldDB" id="A0A4Z0JQ72"/>
<reference evidence="7 8" key="1">
    <citation type="submission" date="2018-10" db="EMBL/GenBank/DDBJ databases">
        <title>Lactobacillus sp. R7 and Lactobacillus sp. R19 isolated from fermented mustard green product of Taiwan.</title>
        <authorList>
            <person name="Lin S.-T."/>
        </authorList>
    </citation>
    <scope>NUCLEOTIDE SEQUENCE [LARGE SCALE GENOMIC DNA]</scope>
    <source>
        <strain evidence="7 8">BCRC 81127</strain>
    </source>
</reference>
<keyword evidence="4 7" id="KW-0067">ATP-binding</keyword>
<dbReference type="PANTHER" id="PTHR42798">
    <property type="entry name" value="LIPOPROTEIN-RELEASING SYSTEM ATP-BINDING PROTEIN LOLD"/>
    <property type="match status" value="1"/>
</dbReference>
<feature type="domain" description="ABC transporter" evidence="6">
    <location>
        <begin position="11"/>
        <end position="254"/>
    </location>
</feature>
<dbReference type="PROSITE" id="PS50893">
    <property type="entry name" value="ABC_TRANSPORTER_2"/>
    <property type="match status" value="1"/>
</dbReference>
<evidence type="ECO:0000256" key="3">
    <source>
        <dbReference type="ARBA" id="ARBA00022741"/>
    </source>
</evidence>
<dbReference type="GO" id="GO:0016887">
    <property type="term" value="F:ATP hydrolysis activity"/>
    <property type="evidence" value="ECO:0007669"/>
    <property type="project" value="InterPro"/>
</dbReference>
<name>A0A4Z0JQ72_9LACO</name>
<proteinExistence type="inferred from homology"/>
<keyword evidence="5" id="KW-0029">Amino-acid transport</keyword>
<evidence type="ECO:0000313" key="7">
    <source>
        <dbReference type="EMBL" id="TGD25114.1"/>
    </source>
</evidence>
<keyword evidence="3" id="KW-0547">Nucleotide-binding</keyword>
<gene>
    <name evidence="7" type="ORF">EGT49_01275</name>
</gene>
<dbReference type="GO" id="GO:0098796">
    <property type="term" value="C:membrane protein complex"/>
    <property type="evidence" value="ECO:0007669"/>
    <property type="project" value="UniProtKB-ARBA"/>
</dbReference>
<dbReference type="PANTHER" id="PTHR42798:SF7">
    <property type="entry name" value="ALPHA-D-RIBOSE 1-METHYLPHOSPHONATE 5-TRIPHOSPHATE SYNTHASE SUBUNIT PHNL"/>
    <property type="match status" value="1"/>
</dbReference>
<protein>
    <submittedName>
        <fullName evidence="7">ABC transporter ATP-binding protein</fullName>
    </submittedName>
</protein>
<dbReference type="GO" id="GO:0022857">
    <property type="term" value="F:transmembrane transporter activity"/>
    <property type="evidence" value="ECO:0007669"/>
    <property type="project" value="UniProtKB-ARBA"/>
</dbReference>
<dbReference type="Gene3D" id="3.40.50.300">
    <property type="entry name" value="P-loop containing nucleotide triphosphate hydrolases"/>
    <property type="match status" value="1"/>
</dbReference>
<dbReference type="Pfam" id="PF00005">
    <property type="entry name" value="ABC_tran"/>
    <property type="match status" value="1"/>
</dbReference>
<dbReference type="InterPro" id="IPR027417">
    <property type="entry name" value="P-loop_NTPase"/>
</dbReference>
<evidence type="ECO:0000256" key="1">
    <source>
        <dbReference type="ARBA" id="ARBA00005417"/>
    </source>
</evidence>
<keyword evidence="2" id="KW-0813">Transport</keyword>
<dbReference type="OrthoDB" id="9791546at2"/>
<dbReference type="InterPro" id="IPR003593">
    <property type="entry name" value="AAA+_ATPase"/>
</dbReference>
<evidence type="ECO:0000313" key="8">
    <source>
        <dbReference type="Proteomes" id="UP000298021"/>
    </source>
</evidence>
<dbReference type="InterPro" id="IPR003439">
    <property type="entry name" value="ABC_transporter-like_ATP-bd"/>
</dbReference>
<keyword evidence="8" id="KW-1185">Reference proteome</keyword>
<dbReference type="EMBL" id="RKLY01000002">
    <property type="protein sequence ID" value="TGD25114.1"/>
    <property type="molecule type" value="Genomic_DNA"/>
</dbReference>
<sequence>MITIFLKFGEVRLQIVVKNISKDYGKKKNAVHAIKDISLEVEHGEFLGIMGPSGAGKTTLLNMLSTNERPDHGQIIIDDIDITQLHDREQTKFRRNKMGFIYQSFELLDSLNVKENVILPLALSRSHKKLIEERFNYMMNLLNIEKLSQRNVDELSLGQRQIVAAARALINSPEILFADEPTGSLDSKSATILLNYMQLVNQREKTTIVMATHDAFTASYCQRVVFIKDGLIFSEVVNPGNRDKFFEQIINMQRTIGGGNYFNVSQDY</sequence>
<organism evidence="7 8">
    <name type="scientific">Companilactobacillus suantsaicola</name>
    <dbReference type="NCBI Taxonomy" id="2487723"/>
    <lineage>
        <taxon>Bacteria</taxon>
        <taxon>Bacillati</taxon>
        <taxon>Bacillota</taxon>
        <taxon>Bacilli</taxon>
        <taxon>Lactobacillales</taxon>
        <taxon>Lactobacillaceae</taxon>
        <taxon>Companilactobacillus</taxon>
    </lineage>
</organism>
<dbReference type="FunFam" id="3.40.50.300:FF:000032">
    <property type="entry name" value="Export ABC transporter ATP-binding protein"/>
    <property type="match status" value="1"/>
</dbReference>